<accession>A0A516H798</accession>
<protein>
    <submittedName>
        <fullName evidence="2">Uncharacterized protein</fullName>
    </submittedName>
</protein>
<dbReference type="Pfam" id="PF20087">
    <property type="entry name" value="DUF6479"/>
    <property type="match status" value="1"/>
</dbReference>
<reference evidence="2 3" key="1">
    <citation type="submission" date="2019-07" db="EMBL/GenBank/DDBJ databases">
        <title>Genome sequencing for Ferrovibrio sp. K5.</title>
        <authorList>
            <person name="Park S.-J."/>
        </authorList>
    </citation>
    <scope>NUCLEOTIDE SEQUENCE [LARGE SCALE GENOMIC DNA]</scope>
    <source>
        <strain evidence="2 3">K5</strain>
    </source>
</reference>
<feature type="compositionally biased region" description="Low complexity" evidence="1">
    <location>
        <begin position="38"/>
        <end position="49"/>
    </location>
</feature>
<keyword evidence="3" id="KW-1185">Reference proteome</keyword>
<evidence type="ECO:0000256" key="1">
    <source>
        <dbReference type="SAM" id="MobiDB-lite"/>
    </source>
</evidence>
<dbReference type="EMBL" id="CP041636">
    <property type="protein sequence ID" value="QDO99585.1"/>
    <property type="molecule type" value="Genomic_DNA"/>
</dbReference>
<feature type="region of interest" description="Disordered" evidence="1">
    <location>
        <begin position="29"/>
        <end position="49"/>
    </location>
</feature>
<dbReference type="Proteomes" id="UP000317496">
    <property type="component" value="Chromosome"/>
</dbReference>
<dbReference type="AlphaFoldDB" id="A0A516H798"/>
<proteinExistence type="predicted"/>
<evidence type="ECO:0000313" key="3">
    <source>
        <dbReference type="Proteomes" id="UP000317496"/>
    </source>
</evidence>
<sequence length="89" mass="9524">MAAMLKILLLILLVAAVWYGWRYINRKPAPGKAPAPAEPKAQAQSPAPKTIAEDLKPCPVCGTYMVVDPKLPADQAAARTCGRPDCRPA</sequence>
<dbReference type="KEGG" id="fer:FNB15_01095"/>
<organism evidence="2 3">
    <name type="scientific">Ferrovibrio terrae</name>
    <dbReference type="NCBI Taxonomy" id="2594003"/>
    <lineage>
        <taxon>Bacteria</taxon>
        <taxon>Pseudomonadati</taxon>
        <taxon>Pseudomonadota</taxon>
        <taxon>Alphaproteobacteria</taxon>
        <taxon>Rhodospirillales</taxon>
        <taxon>Rhodospirillaceae</taxon>
        <taxon>Ferrovibrio</taxon>
    </lineage>
</organism>
<name>A0A516H798_9PROT</name>
<dbReference type="InterPro" id="IPR045513">
    <property type="entry name" value="DUF6479"/>
</dbReference>
<gene>
    <name evidence="2" type="ORF">FNB15_01095</name>
</gene>
<evidence type="ECO:0000313" key="2">
    <source>
        <dbReference type="EMBL" id="QDO99585.1"/>
    </source>
</evidence>